<reference evidence="2 3" key="2">
    <citation type="journal article" date="2019" name="G3 (Bethesda)">
        <title>Hybrid Assembly of the Genome of the Entomopathogenic Nematode Steinernema carpocapsae Identifies the X-Chromosome.</title>
        <authorList>
            <person name="Serra L."/>
            <person name="Macchietto M."/>
            <person name="Macias-Munoz A."/>
            <person name="McGill C.J."/>
            <person name="Rodriguez I.M."/>
            <person name="Rodriguez B."/>
            <person name="Murad R."/>
            <person name="Mortazavi A."/>
        </authorList>
    </citation>
    <scope>NUCLEOTIDE SEQUENCE [LARGE SCALE GENOMIC DNA]</scope>
    <source>
        <strain evidence="2 3">ALL</strain>
    </source>
</reference>
<evidence type="ECO:0000313" key="2">
    <source>
        <dbReference type="EMBL" id="TKR96952.1"/>
    </source>
</evidence>
<feature type="compositionally biased region" description="Polar residues" evidence="1">
    <location>
        <begin position="1"/>
        <end position="14"/>
    </location>
</feature>
<sequence>MFESMSPSHSTAVAVTQRGLEGTRKSGRLDWDDAQSRPVSLEDKCVLVRRSLRVCAHGDFCEFALAEKTVKCHVVGETESAQEVGND</sequence>
<dbReference type="AlphaFoldDB" id="A0A4U5PJP9"/>
<feature type="compositionally biased region" description="Basic and acidic residues" evidence="1">
    <location>
        <begin position="21"/>
        <end position="31"/>
    </location>
</feature>
<dbReference type="Proteomes" id="UP000298663">
    <property type="component" value="Unassembled WGS sequence"/>
</dbReference>
<evidence type="ECO:0000313" key="3">
    <source>
        <dbReference type="Proteomes" id="UP000298663"/>
    </source>
</evidence>
<dbReference type="EMBL" id="AZBU02000002">
    <property type="protein sequence ID" value="TKR96952.1"/>
    <property type="molecule type" value="Genomic_DNA"/>
</dbReference>
<name>A0A4U5PJP9_STECR</name>
<keyword evidence="3" id="KW-1185">Reference proteome</keyword>
<organism evidence="2 3">
    <name type="scientific">Steinernema carpocapsae</name>
    <name type="common">Entomopathogenic nematode</name>
    <dbReference type="NCBI Taxonomy" id="34508"/>
    <lineage>
        <taxon>Eukaryota</taxon>
        <taxon>Metazoa</taxon>
        <taxon>Ecdysozoa</taxon>
        <taxon>Nematoda</taxon>
        <taxon>Chromadorea</taxon>
        <taxon>Rhabditida</taxon>
        <taxon>Tylenchina</taxon>
        <taxon>Panagrolaimomorpha</taxon>
        <taxon>Strongyloidoidea</taxon>
        <taxon>Steinernematidae</taxon>
        <taxon>Steinernema</taxon>
    </lineage>
</organism>
<comment type="caution">
    <text evidence="2">The sequence shown here is derived from an EMBL/GenBank/DDBJ whole genome shotgun (WGS) entry which is preliminary data.</text>
</comment>
<reference evidence="2 3" key="1">
    <citation type="journal article" date="2015" name="Genome Biol.">
        <title>Comparative genomics of Steinernema reveals deeply conserved gene regulatory networks.</title>
        <authorList>
            <person name="Dillman A.R."/>
            <person name="Macchietto M."/>
            <person name="Porter C.F."/>
            <person name="Rogers A."/>
            <person name="Williams B."/>
            <person name="Antoshechkin I."/>
            <person name="Lee M.M."/>
            <person name="Goodwin Z."/>
            <person name="Lu X."/>
            <person name="Lewis E.E."/>
            <person name="Goodrich-Blair H."/>
            <person name="Stock S.P."/>
            <person name="Adams B.J."/>
            <person name="Sternberg P.W."/>
            <person name="Mortazavi A."/>
        </authorList>
    </citation>
    <scope>NUCLEOTIDE SEQUENCE [LARGE SCALE GENOMIC DNA]</scope>
    <source>
        <strain evidence="2 3">ALL</strain>
    </source>
</reference>
<proteinExistence type="predicted"/>
<feature type="region of interest" description="Disordered" evidence="1">
    <location>
        <begin position="1"/>
        <end position="31"/>
    </location>
</feature>
<protein>
    <submittedName>
        <fullName evidence="2">Uncharacterized protein</fullName>
    </submittedName>
</protein>
<gene>
    <name evidence="2" type="ORF">L596_010894</name>
</gene>
<accession>A0A4U5PJP9</accession>
<evidence type="ECO:0000256" key="1">
    <source>
        <dbReference type="SAM" id="MobiDB-lite"/>
    </source>
</evidence>